<evidence type="ECO:0000256" key="8">
    <source>
        <dbReference type="ARBA" id="ARBA00023204"/>
    </source>
</evidence>
<dbReference type="CDD" id="cd09080">
    <property type="entry name" value="TDP2"/>
    <property type="match status" value="1"/>
</dbReference>
<dbReference type="InterPro" id="IPR005135">
    <property type="entry name" value="Endo/exonuclease/phosphatase"/>
</dbReference>
<dbReference type="GO" id="GO:0003697">
    <property type="term" value="F:single-stranded DNA binding"/>
    <property type="evidence" value="ECO:0007669"/>
    <property type="project" value="TreeGrafter"/>
</dbReference>
<dbReference type="GO" id="GO:0005737">
    <property type="term" value="C:cytoplasm"/>
    <property type="evidence" value="ECO:0007669"/>
    <property type="project" value="TreeGrafter"/>
</dbReference>
<evidence type="ECO:0000256" key="6">
    <source>
        <dbReference type="ARBA" id="ARBA00022801"/>
    </source>
</evidence>
<comment type="cofactor">
    <cofactor evidence="1">
        <name>Mn(2+)</name>
        <dbReference type="ChEBI" id="CHEBI:29035"/>
    </cofactor>
</comment>
<dbReference type="SUPFAM" id="SSF56219">
    <property type="entry name" value="DNase I-like"/>
    <property type="match status" value="1"/>
</dbReference>
<dbReference type="GO" id="GO:0046872">
    <property type="term" value="F:metal ion binding"/>
    <property type="evidence" value="ECO:0007669"/>
    <property type="project" value="UniProtKB-KW"/>
</dbReference>
<proteinExistence type="predicted"/>
<dbReference type="Pfam" id="PF03372">
    <property type="entry name" value="Exo_endo_phos"/>
    <property type="match status" value="1"/>
</dbReference>
<comment type="cofactor">
    <cofactor evidence="2">
        <name>Mg(2+)</name>
        <dbReference type="ChEBI" id="CHEBI:18420"/>
    </cofactor>
</comment>
<evidence type="ECO:0000256" key="3">
    <source>
        <dbReference type="ARBA" id="ARBA00022722"/>
    </source>
</evidence>
<keyword evidence="4" id="KW-0479">Metal-binding</keyword>
<dbReference type="GO" id="GO:0070260">
    <property type="term" value="F:5'-tyrosyl-DNA phosphodiesterase activity"/>
    <property type="evidence" value="ECO:0007669"/>
    <property type="project" value="TreeGrafter"/>
</dbReference>
<protein>
    <recommendedName>
        <fullName evidence="9">Endonuclease/exonuclease/phosphatase domain-containing protein</fullName>
    </recommendedName>
</protein>
<keyword evidence="3" id="KW-0540">Nuclease</keyword>
<evidence type="ECO:0000256" key="7">
    <source>
        <dbReference type="ARBA" id="ARBA00022842"/>
    </source>
</evidence>
<evidence type="ECO:0000256" key="1">
    <source>
        <dbReference type="ARBA" id="ARBA00001936"/>
    </source>
</evidence>
<dbReference type="InterPro" id="IPR036691">
    <property type="entry name" value="Endo/exonu/phosph_ase_sf"/>
</dbReference>
<evidence type="ECO:0000313" key="10">
    <source>
        <dbReference type="EMBL" id="QHT25037.1"/>
    </source>
</evidence>
<evidence type="ECO:0000259" key="9">
    <source>
        <dbReference type="Pfam" id="PF03372"/>
    </source>
</evidence>
<dbReference type="PANTHER" id="PTHR15822">
    <property type="entry name" value="TRAF AND TNF RECEPTOR-ASSOCIATED PROTEIN"/>
    <property type="match status" value="1"/>
</dbReference>
<dbReference type="GO" id="GO:0016605">
    <property type="term" value="C:PML body"/>
    <property type="evidence" value="ECO:0007669"/>
    <property type="project" value="TreeGrafter"/>
</dbReference>
<keyword evidence="8" id="KW-0234">DNA repair</keyword>
<dbReference type="InterPro" id="IPR051547">
    <property type="entry name" value="TDP2-like"/>
</dbReference>
<evidence type="ECO:0000256" key="2">
    <source>
        <dbReference type="ARBA" id="ARBA00001946"/>
    </source>
</evidence>
<organism evidence="10">
    <name type="scientific">viral metagenome</name>
    <dbReference type="NCBI Taxonomy" id="1070528"/>
    <lineage>
        <taxon>unclassified sequences</taxon>
        <taxon>metagenomes</taxon>
        <taxon>organismal metagenomes</taxon>
    </lineage>
</organism>
<dbReference type="AlphaFoldDB" id="A0A6C0E787"/>
<feature type="domain" description="Endonuclease/exonuclease/phosphatase" evidence="9">
    <location>
        <begin position="5"/>
        <end position="210"/>
    </location>
</feature>
<dbReference type="GO" id="GO:0004518">
    <property type="term" value="F:nuclease activity"/>
    <property type="evidence" value="ECO:0007669"/>
    <property type="project" value="UniProtKB-KW"/>
</dbReference>
<dbReference type="PANTHER" id="PTHR15822:SF4">
    <property type="entry name" value="TYROSYL-DNA PHOSPHODIESTERASE 2"/>
    <property type="match status" value="1"/>
</dbReference>
<accession>A0A6C0E787</accession>
<keyword evidence="6" id="KW-0378">Hydrolase</keyword>
<evidence type="ECO:0000256" key="4">
    <source>
        <dbReference type="ARBA" id="ARBA00022723"/>
    </source>
</evidence>
<reference evidence="10" key="1">
    <citation type="journal article" date="2020" name="Nature">
        <title>Giant virus diversity and host interactions through global metagenomics.</title>
        <authorList>
            <person name="Schulz F."/>
            <person name="Roux S."/>
            <person name="Paez-Espino D."/>
            <person name="Jungbluth S."/>
            <person name="Walsh D.A."/>
            <person name="Denef V.J."/>
            <person name="McMahon K.D."/>
            <person name="Konstantinidis K.T."/>
            <person name="Eloe-Fadrosh E.A."/>
            <person name="Kyrpides N.C."/>
            <person name="Woyke T."/>
        </authorList>
    </citation>
    <scope>NUCLEOTIDE SEQUENCE</scope>
    <source>
        <strain evidence="10">GVMAG-M-3300023179-150</strain>
    </source>
</reference>
<name>A0A6C0E787_9ZZZZ</name>
<keyword evidence="5" id="KW-0227">DNA damage</keyword>
<keyword evidence="7" id="KW-0460">Magnesium</keyword>
<evidence type="ECO:0000256" key="5">
    <source>
        <dbReference type="ARBA" id="ARBA00022763"/>
    </source>
</evidence>
<dbReference type="Gene3D" id="3.60.10.10">
    <property type="entry name" value="Endonuclease/exonuclease/phosphatase"/>
    <property type="match status" value="1"/>
</dbReference>
<sequence length="246" mass="28795">MILVATYNIWFDPKYILERSRLIIKEILGQSNLIDIISFQEVTEITLEYFLKSPLNKIYNFSKTKLKQSYDTLIIWRKTLKLNNYYNFAFSNSKMGRGLEIVSLQNLSGKTYLIGTSHLESEFKTYSVKLEQFNTIFKTLQKYSKNHDLTIFCGDTNIIEDHNTTFNIPDGWNDVFLTIKPPKNLKWTYDHQMNDNVSFKKKARLDRIYYLNNTSITPNSFSFLGQEPSSEGIYQSDHFGVVTSFS</sequence>
<dbReference type="EMBL" id="MN739754">
    <property type="protein sequence ID" value="QHT25037.1"/>
    <property type="molecule type" value="Genomic_DNA"/>
</dbReference>
<dbReference type="GO" id="GO:0006302">
    <property type="term" value="P:double-strand break repair"/>
    <property type="evidence" value="ECO:0007669"/>
    <property type="project" value="TreeGrafter"/>
</dbReference>